<sequence>METKYRQQGKQWDAAEYMQGFVGDVGDLAKLIMAKNGFRVNENVDQKLAHELADCLWSIIIIADKLQIDLEKAFLSTMQELRARLDK</sequence>
<protein>
    <recommendedName>
        <fullName evidence="1">NTP pyrophosphohydrolase MazG-like domain-containing protein</fullName>
    </recommendedName>
</protein>
<gene>
    <name evidence="2" type="ORF">A3J43_02245</name>
</gene>
<dbReference type="AlphaFoldDB" id="A0A1F7UMA3"/>
<comment type="caution">
    <text evidence="2">The sequence shown here is derived from an EMBL/GenBank/DDBJ whole genome shotgun (WGS) entry which is preliminary data.</text>
</comment>
<dbReference type="Gene3D" id="1.10.287.1080">
    <property type="entry name" value="MazG-like"/>
    <property type="match status" value="1"/>
</dbReference>
<accession>A0A1F7UMA3</accession>
<reference evidence="2 3" key="1">
    <citation type="journal article" date="2016" name="Nat. Commun.">
        <title>Thousands of microbial genomes shed light on interconnected biogeochemical processes in an aquifer system.</title>
        <authorList>
            <person name="Anantharaman K."/>
            <person name="Brown C.T."/>
            <person name="Hug L.A."/>
            <person name="Sharon I."/>
            <person name="Castelle C.J."/>
            <person name="Probst A.J."/>
            <person name="Thomas B.C."/>
            <person name="Singh A."/>
            <person name="Wilkins M.J."/>
            <person name="Karaoz U."/>
            <person name="Brodie E.L."/>
            <person name="Williams K.H."/>
            <person name="Hubbard S.S."/>
            <person name="Banfield J.F."/>
        </authorList>
    </citation>
    <scope>NUCLEOTIDE SEQUENCE [LARGE SCALE GENOMIC DNA]</scope>
</reference>
<evidence type="ECO:0000313" key="3">
    <source>
        <dbReference type="Proteomes" id="UP000176604"/>
    </source>
</evidence>
<dbReference type="Proteomes" id="UP000176604">
    <property type="component" value="Unassembled WGS sequence"/>
</dbReference>
<name>A0A1F7UMA3_9BACT</name>
<dbReference type="EMBL" id="MGEF01000024">
    <property type="protein sequence ID" value="OGL78827.1"/>
    <property type="molecule type" value="Genomic_DNA"/>
</dbReference>
<evidence type="ECO:0000313" key="2">
    <source>
        <dbReference type="EMBL" id="OGL78827.1"/>
    </source>
</evidence>
<dbReference type="InterPro" id="IPR004518">
    <property type="entry name" value="MazG-like_dom"/>
</dbReference>
<evidence type="ECO:0000259" key="1">
    <source>
        <dbReference type="Pfam" id="PF03819"/>
    </source>
</evidence>
<dbReference type="SUPFAM" id="SSF101386">
    <property type="entry name" value="all-alpha NTP pyrophosphatases"/>
    <property type="match status" value="1"/>
</dbReference>
<feature type="domain" description="NTP pyrophosphohydrolase MazG-like" evidence="1">
    <location>
        <begin position="21"/>
        <end position="84"/>
    </location>
</feature>
<organism evidence="2 3">
    <name type="scientific">Candidatus Uhrbacteria bacterium RIFCSPHIGHO2_12_FULL_54_23</name>
    <dbReference type="NCBI Taxonomy" id="1802397"/>
    <lineage>
        <taxon>Bacteria</taxon>
        <taxon>Candidatus Uhriibacteriota</taxon>
    </lineage>
</organism>
<dbReference type="Pfam" id="PF03819">
    <property type="entry name" value="MazG"/>
    <property type="match status" value="1"/>
</dbReference>
<dbReference type="STRING" id="1802397.A3J43_02245"/>
<proteinExistence type="predicted"/>